<feature type="signal peptide" evidence="2">
    <location>
        <begin position="1"/>
        <end position="39"/>
    </location>
</feature>
<feature type="compositionally biased region" description="Polar residues" evidence="1">
    <location>
        <begin position="250"/>
        <end position="265"/>
    </location>
</feature>
<accession>A0ABX7NTV1</accession>
<dbReference type="InterPro" id="IPR027304">
    <property type="entry name" value="Trigger_fact/SurA_dom_sf"/>
</dbReference>
<evidence type="ECO:0000313" key="3">
    <source>
        <dbReference type="EMBL" id="QSQ20950.1"/>
    </source>
</evidence>
<reference evidence="3 4" key="1">
    <citation type="submission" date="2021-02" db="EMBL/GenBank/DDBJ databases">
        <title>De Novo genome assembly of isolated myxobacteria.</title>
        <authorList>
            <person name="Stevens D.C."/>
        </authorList>
    </citation>
    <scope>NUCLEOTIDE SEQUENCE [LARGE SCALE GENOMIC DNA]</scope>
    <source>
        <strain evidence="4">SCPEA02</strain>
    </source>
</reference>
<keyword evidence="2" id="KW-0732">Signal</keyword>
<protein>
    <submittedName>
        <fullName evidence="3">Peptidyl-prolyl cis-trans isomerase</fullName>
    </submittedName>
</protein>
<keyword evidence="3" id="KW-0413">Isomerase</keyword>
<dbReference type="EMBL" id="CP071090">
    <property type="protein sequence ID" value="QSQ20950.1"/>
    <property type="molecule type" value="Genomic_DNA"/>
</dbReference>
<organism evidence="3 4">
    <name type="scientific">Pyxidicoccus parkwayensis</name>
    <dbReference type="NCBI Taxonomy" id="2813578"/>
    <lineage>
        <taxon>Bacteria</taxon>
        <taxon>Pseudomonadati</taxon>
        <taxon>Myxococcota</taxon>
        <taxon>Myxococcia</taxon>
        <taxon>Myxococcales</taxon>
        <taxon>Cystobacterineae</taxon>
        <taxon>Myxococcaceae</taxon>
        <taxon>Pyxidicoccus</taxon>
    </lineage>
</organism>
<name>A0ABX7NTV1_9BACT</name>
<gene>
    <name evidence="3" type="ORF">JY651_37885</name>
</gene>
<feature type="region of interest" description="Disordered" evidence="1">
    <location>
        <begin position="230"/>
        <end position="265"/>
    </location>
</feature>
<dbReference type="GO" id="GO:0016853">
    <property type="term" value="F:isomerase activity"/>
    <property type="evidence" value="ECO:0007669"/>
    <property type="project" value="UniProtKB-KW"/>
</dbReference>
<evidence type="ECO:0000256" key="2">
    <source>
        <dbReference type="SAM" id="SignalP"/>
    </source>
</evidence>
<evidence type="ECO:0000256" key="1">
    <source>
        <dbReference type="SAM" id="MobiDB-lite"/>
    </source>
</evidence>
<dbReference type="Gene3D" id="1.10.4030.10">
    <property type="entry name" value="Porin chaperone SurA, peptide-binding domain"/>
    <property type="match status" value="2"/>
</dbReference>
<evidence type="ECO:0000313" key="4">
    <source>
        <dbReference type="Proteomes" id="UP000662747"/>
    </source>
</evidence>
<dbReference type="SUPFAM" id="SSF109998">
    <property type="entry name" value="Triger factor/SurA peptide-binding domain-like"/>
    <property type="match status" value="1"/>
</dbReference>
<proteinExistence type="predicted"/>
<keyword evidence="4" id="KW-1185">Reference proteome</keyword>
<dbReference type="Proteomes" id="UP000662747">
    <property type="component" value="Chromosome"/>
</dbReference>
<dbReference type="Pfam" id="PF13624">
    <property type="entry name" value="SurA_N_3"/>
    <property type="match status" value="1"/>
</dbReference>
<sequence>MLKYSQRLSNFRQRAWLRSVASSLWLLSAPLFLSSPAFASNDSSADAPETEVIAIVDGDEVSPERFNSIWKAQVQSLRLKNGQIPEVATRAQKVQLSEFLIEELLLEHEGEQQKIEVSEQQIDAELRGRPPPGISNQELTYARRKARLDLLCERLIEQKNPAPLTEETIRQFYERHHDRFREPEPKPFEAVKDSIARELQELLHKTHRARLIDELRSRATIKNMLADRQAPYLARPVTGQAQRKPEKTDSILSPRQNQSVPAPSH</sequence>
<dbReference type="RefSeq" id="WP_206722530.1">
    <property type="nucleotide sequence ID" value="NZ_CP071090.1"/>
</dbReference>
<feature type="chain" id="PRO_5045698328" evidence="2">
    <location>
        <begin position="40"/>
        <end position="265"/>
    </location>
</feature>